<dbReference type="Proteomes" id="UP000306552">
    <property type="component" value="Unassembled WGS sequence"/>
</dbReference>
<organism evidence="2 3">
    <name type="scientific">Mesohalobacter halotolerans</name>
    <dbReference type="NCBI Taxonomy" id="1883405"/>
    <lineage>
        <taxon>Bacteria</taxon>
        <taxon>Pseudomonadati</taxon>
        <taxon>Bacteroidota</taxon>
        <taxon>Flavobacteriia</taxon>
        <taxon>Flavobacteriales</taxon>
        <taxon>Flavobacteriaceae</taxon>
        <taxon>Mesohalobacter</taxon>
    </lineage>
</organism>
<feature type="region of interest" description="Disordered" evidence="1">
    <location>
        <begin position="1"/>
        <end position="190"/>
    </location>
</feature>
<dbReference type="Gene3D" id="1.20.5.320">
    <property type="entry name" value="6-Phosphogluconate Dehydrogenase, domain 3"/>
    <property type="match status" value="2"/>
</dbReference>
<dbReference type="GO" id="GO:0030198">
    <property type="term" value="P:extracellular matrix organization"/>
    <property type="evidence" value="ECO:0007669"/>
    <property type="project" value="TreeGrafter"/>
</dbReference>
<keyword evidence="3" id="KW-1185">Reference proteome</keyword>
<feature type="compositionally biased region" description="Low complexity" evidence="1">
    <location>
        <begin position="81"/>
        <end position="90"/>
    </location>
</feature>
<dbReference type="PANTHER" id="PTHR24023">
    <property type="entry name" value="COLLAGEN ALPHA"/>
    <property type="match status" value="1"/>
</dbReference>
<feature type="compositionally biased region" description="Polar residues" evidence="1">
    <location>
        <begin position="179"/>
        <end position="190"/>
    </location>
</feature>
<evidence type="ECO:0000313" key="2">
    <source>
        <dbReference type="EMBL" id="TKS55409.1"/>
    </source>
</evidence>
<evidence type="ECO:0000313" key="3">
    <source>
        <dbReference type="Proteomes" id="UP000306552"/>
    </source>
</evidence>
<dbReference type="AlphaFoldDB" id="A0A4U5TNA3"/>
<feature type="compositionally biased region" description="Low complexity" evidence="1">
    <location>
        <begin position="480"/>
        <end position="489"/>
    </location>
</feature>
<reference evidence="2 3" key="1">
    <citation type="submission" date="2019-04" db="EMBL/GenBank/DDBJ databases">
        <title>Psychroflexus halotolerans sp. nov., isolated from a marine solar saltern.</title>
        <authorList>
            <person name="Feng X."/>
        </authorList>
    </citation>
    <scope>NUCLEOTIDE SEQUENCE [LARGE SCALE GENOMIC DNA]</scope>
    <source>
        <strain evidence="2 3">WDS2C27</strain>
    </source>
</reference>
<comment type="caution">
    <text evidence="2">The sequence shown here is derived from an EMBL/GenBank/DDBJ whole genome shotgun (WGS) entry which is preliminary data.</text>
</comment>
<dbReference type="EMBL" id="SWMU01000009">
    <property type="protein sequence ID" value="TKS55409.1"/>
    <property type="molecule type" value="Genomic_DNA"/>
</dbReference>
<gene>
    <name evidence="2" type="ORF">FCN74_11965</name>
</gene>
<feature type="compositionally biased region" description="Low complexity" evidence="1">
    <location>
        <begin position="21"/>
        <end position="43"/>
    </location>
</feature>
<feature type="compositionally biased region" description="Low complexity" evidence="1">
    <location>
        <begin position="96"/>
        <end position="107"/>
    </location>
</feature>
<feature type="compositionally biased region" description="Polar residues" evidence="1">
    <location>
        <begin position="1"/>
        <end position="18"/>
    </location>
</feature>
<proteinExistence type="predicted"/>
<accession>A0A4U5TNA3</accession>
<sequence>DGTFTLNFSDGSSFTTADLTGPQGATGPTGPQGPIGNPGNDGVDGQDGQDGVGITSTTDNNDGTFTLNFSDGSTFTTSDLTGPQGATGPTGPTGPQGPIGIPGNDGVDGQDGEDGVGITSTTDNNDGTFTLNFSDGSTFTTADLTGPQGATGPTGPQGPIGNPGNDGVDGQDGQDGVGITSTTDNNDGTFTLNFSDGTSFTTADLTGPQGPAGIIESLTSGSILVGDTGNAPTAVSLSGDATLANDGALTISNGAINTSKIQDASVTDAKLDKNNIPLSGFGAAQTDIDLGSNKILFANVYSSESDLPSASTYHGMFAHVHGTGKAYYAHAGNWVEIANKGELNLEQVLAENNSANDQQIKDLADPTDAQDAVTKAYLDNTTYTKAELFTQDEVNALINEAKNMLRAEIKGKSLGYPEGTVYCNNLVTEVVDVTNPTTGKTWMDRNLGASQVATSSTDAAAYGDLYQWGRGADGHQCRDSGTTSTLSSSDQPGHGDFITNGSNNFDWRSPQNDNLWQGVNGVNNPCPSGYRLPTDAELDAERGSWSSNSSAGAFASPLKLPMAGYRQLFNASLFSVGTNGRYWSSTVGSTDSRFLYFSSSVAGMPNFYRAYGLSVRCLKD</sequence>
<feature type="compositionally biased region" description="Low complexity" evidence="1">
    <location>
        <begin position="146"/>
        <end position="168"/>
    </location>
</feature>
<evidence type="ECO:0000256" key="1">
    <source>
        <dbReference type="SAM" id="MobiDB-lite"/>
    </source>
</evidence>
<dbReference type="GO" id="GO:0030020">
    <property type="term" value="F:extracellular matrix structural constituent conferring tensile strength"/>
    <property type="evidence" value="ECO:0007669"/>
    <property type="project" value="TreeGrafter"/>
</dbReference>
<feature type="non-terminal residue" evidence="2">
    <location>
        <position position="1"/>
    </location>
</feature>
<feature type="compositionally biased region" description="Polar residues" evidence="1">
    <location>
        <begin position="54"/>
        <end position="80"/>
    </location>
</feature>
<feature type="compositionally biased region" description="Polar residues" evidence="1">
    <location>
        <begin position="118"/>
        <end position="143"/>
    </location>
</feature>
<name>A0A4U5TNA3_9FLAO</name>
<feature type="region of interest" description="Disordered" evidence="1">
    <location>
        <begin position="473"/>
        <end position="504"/>
    </location>
</feature>
<dbReference type="GO" id="GO:0031012">
    <property type="term" value="C:extracellular matrix"/>
    <property type="evidence" value="ECO:0007669"/>
    <property type="project" value="TreeGrafter"/>
</dbReference>
<dbReference type="GO" id="GO:0005615">
    <property type="term" value="C:extracellular space"/>
    <property type="evidence" value="ECO:0007669"/>
    <property type="project" value="TreeGrafter"/>
</dbReference>
<protein>
    <submittedName>
        <fullName evidence="2">Uncharacterized protein</fullName>
    </submittedName>
</protein>
<dbReference type="InterPro" id="IPR050149">
    <property type="entry name" value="Collagen_superfamily"/>
</dbReference>
<dbReference type="PANTHER" id="PTHR24023:SF1095">
    <property type="entry name" value="EGF-LIKE DOMAIN-CONTAINING PROTEIN"/>
    <property type="match status" value="1"/>
</dbReference>